<gene>
    <name evidence="2" type="ORF">FWK35_00029388</name>
</gene>
<dbReference type="EMBL" id="VUJU01012488">
    <property type="protein sequence ID" value="KAF0707553.1"/>
    <property type="molecule type" value="Genomic_DNA"/>
</dbReference>
<dbReference type="AlphaFoldDB" id="A0A6G0VT61"/>
<proteinExistence type="predicted"/>
<comment type="caution">
    <text evidence="2">The sequence shown here is derived from an EMBL/GenBank/DDBJ whole genome shotgun (WGS) entry which is preliminary data.</text>
</comment>
<dbReference type="Proteomes" id="UP000478052">
    <property type="component" value="Unassembled WGS sequence"/>
</dbReference>
<evidence type="ECO:0000313" key="3">
    <source>
        <dbReference type="Proteomes" id="UP000478052"/>
    </source>
</evidence>
<organism evidence="2 3">
    <name type="scientific">Aphis craccivora</name>
    <name type="common">Cowpea aphid</name>
    <dbReference type="NCBI Taxonomy" id="307492"/>
    <lineage>
        <taxon>Eukaryota</taxon>
        <taxon>Metazoa</taxon>
        <taxon>Ecdysozoa</taxon>
        <taxon>Arthropoda</taxon>
        <taxon>Hexapoda</taxon>
        <taxon>Insecta</taxon>
        <taxon>Pterygota</taxon>
        <taxon>Neoptera</taxon>
        <taxon>Paraneoptera</taxon>
        <taxon>Hemiptera</taxon>
        <taxon>Sternorrhyncha</taxon>
        <taxon>Aphidomorpha</taxon>
        <taxon>Aphidoidea</taxon>
        <taxon>Aphididae</taxon>
        <taxon>Aphidini</taxon>
        <taxon>Aphis</taxon>
        <taxon>Aphis</taxon>
    </lineage>
</organism>
<feature type="compositionally biased region" description="Polar residues" evidence="1">
    <location>
        <begin position="81"/>
        <end position="91"/>
    </location>
</feature>
<evidence type="ECO:0000313" key="2">
    <source>
        <dbReference type="EMBL" id="KAF0707553.1"/>
    </source>
</evidence>
<keyword evidence="3" id="KW-1185">Reference proteome</keyword>
<sequence>MTSKAVKKKLNTIASELASLLSFSSQFDLSTGNINEVRVRIKCLPDISERFELLQTELENLEGHVPDDQRITERVLDAKQENSSSAPSVSEVTRLDGESSMRFPPIDAPKFNGDWQT</sequence>
<reference evidence="2 3" key="1">
    <citation type="submission" date="2019-08" db="EMBL/GenBank/DDBJ databases">
        <title>Whole genome of Aphis craccivora.</title>
        <authorList>
            <person name="Voronova N.V."/>
            <person name="Shulinski R.S."/>
            <person name="Bandarenka Y.V."/>
            <person name="Zhorov D.G."/>
            <person name="Warner D."/>
        </authorList>
    </citation>
    <scope>NUCLEOTIDE SEQUENCE [LARGE SCALE GENOMIC DNA]</scope>
    <source>
        <strain evidence="2">180601</strain>
        <tissue evidence="2">Whole Body</tissue>
    </source>
</reference>
<accession>A0A6G0VT61</accession>
<protein>
    <submittedName>
        <fullName evidence="2">Uncharacterized protein</fullName>
    </submittedName>
</protein>
<name>A0A6G0VT61_APHCR</name>
<dbReference type="OrthoDB" id="6636398at2759"/>
<feature type="region of interest" description="Disordered" evidence="1">
    <location>
        <begin position="78"/>
        <end position="117"/>
    </location>
</feature>
<evidence type="ECO:0000256" key="1">
    <source>
        <dbReference type="SAM" id="MobiDB-lite"/>
    </source>
</evidence>